<feature type="transmembrane region" description="Helical" evidence="7">
    <location>
        <begin position="6"/>
        <end position="26"/>
    </location>
</feature>
<keyword evidence="2 7" id="KW-0812">Transmembrane</keyword>
<dbReference type="EMBL" id="ML994635">
    <property type="protein sequence ID" value="KAF2185111.1"/>
    <property type="molecule type" value="Genomic_DNA"/>
</dbReference>
<feature type="compositionally biased region" description="Basic and acidic residues" evidence="6">
    <location>
        <begin position="349"/>
        <end position="361"/>
    </location>
</feature>
<dbReference type="Pfam" id="PF20684">
    <property type="entry name" value="Fung_rhodopsin"/>
    <property type="match status" value="1"/>
</dbReference>
<evidence type="ECO:0000256" key="6">
    <source>
        <dbReference type="SAM" id="MobiDB-lite"/>
    </source>
</evidence>
<feature type="compositionally biased region" description="Polar residues" evidence="6">
    <location>
        <begin position="282"/>
        <end position="291"/>
    </location>
</feature>
<feature type="region of interest" description="Disordered" evidence="6">
    <location>
        <begin position="381"/>
        <end position="402"/>
    </location>
</feature>
<dbReference type="AlphaFoldDB" id="A0A6A6DZL8"/>
<proteinExistence type="inferred from homology"/>
<evidence type="ECO:0000313" key="9">
    <source>
        <dbReference type="EMBL" id="KAF2185111.1"/>
    </source>
</evidence>
<dbReference type="Proteomes" id="UP000800200">
    <property type="component" value="Unassembled WGS sequence"/>
</dbReference>
<sequence>MAVDPLQAALIETWTLYAFGSLAIILRVCSRTRLVGFSGYHADDYLIFFAWACYTAMTVAIHIVGGTGDTSHLPMEVRLSLAPNAAAKLQKGTKWFMVGWYTYIGLIWTLKLNMLFLYRRVVSVMWVKKFILPTMIVVGVTGTAIWILFATACRPFHKLWQILPDPGPFCFPQSPIFLITVLVLNLATDICIILIPIPIILPLKISTGRKVGLLILFGAGLFVMIAAILRVYFVLVVQKGETAAIWSCREDVVAVIIGQATMIRPLFTSRFWGKDPLNSGYSSNKRSYGNSESHELSNRSKMGGASRLGFGKMKDPYSISVLDTRQNESEEMIVENERKPSSVGTKSASPERSERVERDKGLCGPGYGVHVKRTVDVSSGQYGENRHQGYNRNTAHSNWNAV</sequence>
<keyword evidence="4 7" id="KW-0472">Membrane</keyword>
<gene>
    <name evidence="9" type="ORF">K469DRAFT_577655</name>
</gene>
<name>A0A6A6DZL8_9PEZI</name>
<keyword evidence="3 7" id="KW-1133">Transmembrane helix</keyword>
<feature type="region of interest" description="Disordered" evidence="6">
    <location>
        <begin position="329"/>
        <end position="367"/>
    </location>
</feature>
<evidence type="ECO:0000256" key="7">
    <source>
        <dbReference type="SAM" id="Phobius"/>
    </source>
</evidence>
<reference evidence="9" key="1">
    <citation type="journal article" date="2020" name="Stud. Mycol.">
        <title>101 Dothideomycetes genomes: a test case for predicting lifestyles and emergence of pathogens.</title>
        <authorList>
            <person name="Haridas S."/>
            <person name="Albert R."/>
            <person name="Binder M."/>
            <person name="Bloem J."/>
            <person name="Labutti K."/>
            <person name="Salamov A."/>
            <person name="Andreopoulos B."/>
            <person name="Baker S."/>
            <person name="Barry K."/>
            <person name="Bills G."/>
            <person name="Bluhm B."/>
            <person name="Cannon C."/>
            <person name="Castanera R."/>
            <person name="Culley D."/>
            <person name="Daum C."/>
            <person name="Ezra D."/>
            <person name="Gonzalez J."/>
            <person name="Henrissat B."/>
            <person name="Kuo A."/>
            <person name="Liang C."/>
            <person name="Lipzen A."/>
            <person name="Lutzoni F."/>
            <person name="Magnuson J."/>
            <person name="Mondo S."/>
            <person name="Nolan M."/>
            <person name="Ohm R."/>
            <person name="Pangilinan J."/>
            <person name="Park H.-J."/>
            <person name="Ramirez L."/>
            <person name="Alfaro M."/>
            <person name="Sun H."/>
            <person name="Tritt A."/>
            <person name="Yoshinaga Y."/>
            <person name="Zwiers L.-H."/>
            <person name="Turgeon B."/>
            <person name="Goodwin S."/>
            <person name="Spatafora J."/>
            <person name="Crous P."/>
            <person name="Grigoriev I."/>
        </authorList>
    </citation>
    <scope>NUCLEOTIDE SEQUENCE</scope>
    <source>
        <strain evidence="9">CBS 207.26</strain>
    </source>
</reference>
<evidence type="ECO:0000256" key="1">
    <source>
        <dbReference type="ARBA" id="ARBA00004141"/>
    </source>
</evidence>
<evidence type="ECO:0000259" key="8">
    <source>
        <dbReference type="Pfam" id="PF20684"/>
    </source>
</evidence>
<keyword evidence="10" id="KW-1185">Reference proteome</keyword>
<dbReference type="PANTHER" id="PTHR33048:SF2">
    <property type="entry name" value="SRPK"/>
    <property type="match status" value="1"/>
</dbReference>
<comment type="similarity">
    <text evidence="5">Belongs to the SAT4 family.</text>
</comment>
<feature type="transmembrane region" description="Helical" evidence="7">
    <location>
        <begin position="176"/>
        <end position="201"/>
    </location>
</feature>
<evidence type="ECO:0000256" key="3">
    <source>
        <dbReference type="ARBA" id="ARBA00022989"/>
    </source>
</evidence>
<dbReference type="OrthoDB" id="2988756at2759"/>
<comment type="subcellular location">
    <subcellularLocation>
        <location evidence="1">Membrane</location>
        <topology evidence="1">Multi-pass membrane protein</topology>
    </subcellularLocation>
</comment>
<evidence type="ECO:0000256" key="4">
    <source>
        <dbReference type="ARBA" id="ARBA00023136"/>
    </source>
</evidence>
<protein>
    <recommendedName>
        <fullName evidence="8">Rhodopsin domain-containing protein</fullName>
    </recommendedName>
</protein>
<feature type="transmembrane region" description="Helical" evidence="7">
    <location>
        <begin position="213"/>
        <end position="235"/>
    </location>
</feature>
<feature type="transmembrane region" description="Helical" evidence="7">
    <location>
        <begin position="46"/>
        <end position="65"/>
    </location>
</feature>
<evidence type="ECO:0000313" key="10">
    <source>
        <dbReference type="Proteomes" id="UP000800200"/>
    </source>
</evidence>
<organism evidence="9 10">
    <name type="scientific">Zopfia rhizophila CBS 207.26</name>
    <dbReference type="NCBI Taxonomy" id="1314779"/>
    <lineage>
        <taxon>Eukaryota</taxon>
        <taxon>Fungi</taxon>
        <taxon>Dikarya</taxon>
        <taxon>Ascomycota</taxon>
        <taxon>Pezizomycotina</taxon>
        <taxon>Dothideomycetes</taxon>
        <taxon>Dothideomycetes incertae sedis</taxon>
        <taxon>Zopfiaceae</taxon>
        <taxon>Zopfia</taxon>
    </lineage>
</organism>
<feature type="transmembrane region" description="Helical" evidence="7">
    <location>
        <begin position="130"/>
        <end position="149"/>
    </location>
</feature>
<feature type="transmembrane region" description="Helical" evidence="7">
    <location>
        <begin position="100"/>
        <end position="118"/>
    </location>
</feature>
<dbReference type="InterPro" id="IPR052337">
    <property type="entry name" value="SAT4-like"/>
</dbReference>
<dbReference type="PANTHER" id="PTHR33048">
    <property type="entry name" value="PTH11-LIKE INTEGRAL MEMBRANE PROTEIN (AFU_ORTHOLOGUE AFUA_5G11245)"/>
    <property type="match status" value="1"/>
</dbReference>
<feature type="domain" description="Rhodopsin" evidence="8">
    <location>
        <begin position="27"/>
        <end position="268"/>
    </location>
</feature>
<accession>A0A6A6DZL8</accession>
<evidence type="ECO:0000256" key="2">
    <source>
        <dbReference type="ARBA" id="ARBA00022692"/>
    </source>
</evidence>
<evidence type="ECO:0000256" key="5">
    <source>
        <dbReference type="ARBA" id="ARBA00038359"/>
    </source>
</evidence>
<dbReference type="GO" id="GO:0016020">
    <property type="term" value="C:membrane"/>
    <property type="evidence" value="ECO:0007669"/>
    <property type="project" value="UniProtKB-SubCell"/>
</dbReference>
<dbReference type="InterPro" id="IPR049326">
    <property type="entry name" value="Rhodopsin_dom_fungi"/>
</dbReference>
<feature type="region of interest" description="Disordered" evidence="6">
    <location>
        <begin position="282"/>
        <end position="307"/>
    </location>
</feature>